<dbReference type="Proteomes" id="UP000031433">
    <property type="component" value="Unassembled WGS sequence"/>
</dbReference>
<accession>A0A0C1QV01</accession>
<dbReference type="RefSeq" id="WP_039644153.1">
    <property type="nucleotide sequence ID" value="NZ_JXBL01000001.1"/>
</dbReference>
<name>A0A0C1QV01_9BACT</name>
<sequence>MSETVYVVHCIDTEGPLHESTEATFDRLKSIFKLDLEPSSALLRRLQAGEVDLGGIESAVMKVVDPHLLAYNDTWDKVDAMLAECLSDEFRMKMRDSFGGGWVYNWFCVDHVDYDYNPRRRDMGYHNVFDHYRQLMRETGSTRDGLHFHYHPHPFSREAHRCATHWWANSDSLPQILSRRVIDRNWFPSAHRPGFHVIRPDSHWFLEQFIPFDFSSQAMVPTGDDTAQFGLKGGRFGDWRRAPVNWQPFHPAPDDYQVPGSCRRWVARCLNVGTRYRLMTEIDVRQAFREARDGKPVVLSFTNHDFRDMRPDIEGVLHLLGRVAAEFPDVPFRFAEALEAMRGAFGLPLPPPCELDLTLTAVGDSAHVLEVRSETPTFGPQPWLALKTAAGTYHYDNFDIEIPFHRWQYVFDEETFPLNALSAVGVAANNAAGTATVAVMDTATGTVTRRHWNGTSSASHQE</sequence>
<gene>
    <name evidence="1" type="ORF">SE37_04805</name>
</gene>
<proteinExistence type="predicted"/>
<evidence type="ECO:0000313" key="1">
    <source>
        <dbReference type="EMBL" id="KIE41996.1"/>
    </source>
</evidence>
<dbReference type="EMBL" id="JXBL01000001">
    <property type="protein sequence ID" value="KIE41996.1"/>
    <property type="molecule type" value="Genomic_DNA"/>
</dbReference>
<organism evidence="1 2">
    <name type="scientific">Geobacter soli</name>
    <dbReference type="NCBI Taxonomy" id="1510391"/>
    <lineage>
        <taxon>Bacteria</taxon>
        <taxon>Pseudomonadati</taxon>
        <taxon>Thermodesulfobacteriota</taxon>
        <taxon>Desulfuromonadia</taxon>
        <taxon>Geobacterales</taxon>
        <taxon>Geobacteraceae</taxon>
        <taxon>Geobacter</taxon>
    </lineage>
</organism>
<dbReference type="AlphaFoldDB" id="A0A0C1QV01"/>
<evidence type="ECO:0000313" key="2">
    <source>
        <dbReference type="Proteomes" id="UP000031433"/>
    </source>
</evidence>
<comment type="caution">
    <text evidence="1">The sequence shown here is derived from an EMBL/GenBank/DDBJ whole genome shotgun (WGS) entry which is preliminary data.</text>
</comment>
<keyword evidence="2" id="KW-1185">Reference proteome</keyword>
<reference evidence="1 2" key="1">
    <citation type="submission" date="2015-01" db="EMBL/GenBank/DDBJ databases">
        <title>Genome sequence of the anaerobic bacterium Geobacter soli GSS01, a dissimilatory Fe(III) reducer from soil.</title>
        <authorList>
            <person name="Yang G."/>
            <person name="Zhou S."/>
        </authorList>
    </citation>
    <scope>NUCLEOTIDE SEQUENCE [LARGE SCALE GENOMIC DNA]</scope>
    <source>
        <strain evidence="1 2">GSS01</strain>
    </source>
</reference>
<protein>
    <submittedName>
        <fullName evidence="1">Uncharacterized protein</fullName>
    </submittedName>
</protein>